<geneLocation type="mitochondrion" evidence="2"/>
<dbReference type="GeneID" id="10744031"/>
<accession>F6KA28</accession>
<evidence type="ECO:0000256" key="1">
    <source>
        <dbReference type="SAM" id="Phobius"/>
    </source>
</evidence>
<dbReference type="EMBL" id="HM590418">
    <property type="protein sequence ID" value="ADK76208.1"/>
    <property type="molecule type" value="Genomic_DNA"/>
</dbReference>
<keyword evidence="1" id="KW-1133">Transmembrane helix</keyword>
<gene>
    <name evidence="2" type="primary">orf79</name>
</gene>
<proteinExistence type="predicted"/>
<protein>
    <submittedName>
        <fullName evidence="2">Orf79</fullName>
    </submittedName>
</protein>
<keyword evidence="1" id="KW-0472">Membrane</keyword>
<sequence>MQKKLKILFLFLFLSISISIFILYLHNVLPYINLKIIFLLLKNRINIFTLCIDDDHFHPRYISSGDFNLLITELSEDFS</sequence>
<reference evidence="2" key="1">
    <citation type="submission" date="2010-06" db="EMBL/GenBank/DDBJ databases">
        <title>Mitochondrial genome sequences and evolution of the Phytophthora Ic clade.</title>
        <authorList>
            <person name="Lassiter E.S."/>
            <person name="Russ C."/>
            <person name="Nusbaum C."/>
            <person name="Zeng Q."/>
            <person name="Hu C.-H."/>
            <person name="Thorne J.L."/>
            <person name="Ristaino J.B."/>
        </authorList>
    </citation>
    <scope>NUCLEOTIDE SEQUENCE</scope>
    <source>
        <strain evidence="2">PHY P18</strain>
    </source>
</reference>
<feature type="transmembrane region" description="Helical" evidence="1">
    <location>
        <begin position="7"/>
        <end position="25"/>
    </location>
</feature>
<keyword evidence="1" id="KW-0812">Transmembrane</keyword>
<evidence type="ECO:0000313" key="2">
    <source>
        <dbReference type="EMBL" id="ADK76208.1"/>
    </source>
</evidence>
<dbReference type="AlphaFoldDB" id="F6KA28"/>
<organism evidence="2">
    <name type="scientific">Phytophthora phaseoli</name>
    <dbReference type="NCBI Taxonomy" id="129358"/>
    <lineage>
        <taxon>Eukaryota</taxon>
        <taxon>Sar</taxon>
        <taxon>Stramenopiles</taxon>
        <taxon>Oomycota</taxon>
        <taxon>Peronosporomycetes</taxon>
        <taxon>Peronosporales</taxon>
        <taxon>Peronosporaceae</taxon>
        <taxon>Phytophthora</taxon>
    </lineage>
</organism>
<dbReference type="RefSeq" id="YP_004564234.1">
    <property type="nucleotide sequence ID" value="NC_015616.1"/>
</dbReference>
<keyword evidence="2" id="KW-0496">Mitochondrion</keyword>
<name>F6KA28_9STRA</name>